<evidence type="ECO:0000256" key="1">
    <source>
        <dbReference type="SAM" id="MobiDB-lite"/>
    </source>
</evidence>
<dbReference type="PANTHER" id="PTHR34801:SF6">
    <property type="entry name" value="SLL1620 PROTEIN"/>
    <property type="match status" value="1"/>
</dbReference>
<feature type="region of interest" description="Disordered" evidence="1">
    <location>
        <begin position="57"/>
        <end position="78"/>
    </location>
</feature>
<protein>
    <submittedName>
        <fullName evidence="3">Uncharacterized protein</fullName>
    </submittedName>
</protein>
<evidence type="ECO:0000313" key="3">
    <source>
        <dbReference type="EMBL" id="GMI28169.1"/>
    </source>
</evidence>
<feature type="compositionally biased region" description="Polar residues" evidence="1">
    <location>
        <begin position="67"/>
        <end position="78"/>
    </location>
</feature>
<dbReference type="EMBL" id="BRYB01000345">
    <property type="protein sequence ID" value="GMI28169.1"/>
    <property type="molecule type" value="Genomic_DNA"/>
</dbReference>
<reference evidence="3 4" key="1">
    <citation type="journal article" date="2023" name="Commun. Biol.">
        <title>Genome analysis of Parmales, the sister group of diatoms, reveals the evolutionary specialization of diatoms from phago-mixotrophs to photoautotrophs.</title>
        <authorList>
            <person name="Ban H."/>
            <person name="Sato S."/>
            <person name="Yoshikawa S."/>
            <person name="Yamada K."/>
            <person name="Nakamura Y."/>
            <person name="Ichinomiya M."/>
            <person name="Sato N."/>
            <person name="Blanc-Mathieu R."/>
            <person name="Endo H."/>
            <person name="Kuwata A."/>
            <person name="Ogata H."/>
        </authorList>
    </citation>
    <scope>NUCLEOTIDE SEQUENCE [LARGE SCALE GENOMIC DNA]</scope>
</reference>
<dbReference type="Proteomes" id="UP001165060">
    <property type="component" value="Unassembled WGS sequence"/>
</dbReference>
<comment type="caution">
    <text evidence="3">The sequence shown here is derived from an EMBL/GenBank/DDBJ whole genome shotgun (WGS) entry which is preliminary data.</text>
</comment>
<keyword evidence="2" id="KW-0732">Signal</keyword>
<organism evidence="3 4">
    <name type="scientific">Tetraparma gracilis</name>
    <dbReference type="NCBI Taxonomy" id="2962635"/>
    <lineage>
        <taxon>Eukaryota</taxon>
        <taxon>Sar</taxon>
        <taxon>Stramenopiles</taxon>
        <taxon>Ochrophyta</taxon>
        <taxon>Bolidophyceae</taxon>
        <taxon>Parmales</taxon>
        <taxon>Triparmaceae</taxon>
        <taxon>Tetraparma</taxon>
    </lineage>
</organism>
<dbReference type="InterPro" id="IPR010865">
    <property type="entry name" value="DUF1499"/>
</dbReference>
<feature type="compositionally biased region" description="Pro residues" evidence="1">
    <location>
        <begin position="57"/>
        <end position="66"/>
    </location>
</feature>
<gene>
    <name evidence="3" type="ORF">TeGR_g675</name>
</gene>
<evidence type="ECO:0000256" key="2">
    <source>
        <dbReference type="SAM" id="SignalP"/>
    </source>
</evidence>
<keyword evidence="4" id="KW-1185">Reference proteome</keyword>
<dbReference type="PANTHER" id="PTHR34801">
    <property type="entry name" value="EXPRESSED PROTEIN"/>
    <property type="match status" value="1"/>
</dbReference>
<feature type="chain" id="PRO_5045945796" evidence="2">
    <location>
        <begin position="17"/>
        <end position="240"/>
    </location>
</feature>
<dbReference type="Pfam" id="PF07386">
    <property type="entry name" value="DUF1499"/>
    <property type="match status" value="1"/>
</dbReference>
<feature type="region of interest" description="Disordered" evidence="1">
    <location>
        <begin position="94"/>
        <end position="129"/>
    </location>
</feature>
<proteinExistence type="predicted"/>
<name>A0ABQ6MLN0_9STRA</name>
<evidence type="ECO:0000313" key="4">
    <source>
        <dbReference type="Proteomes" id="UP001165060"/>
    </source>
</evidence>
<sequence length="240" mass="24838">MRPLPALICLLLCSRASPLAPSFLASSLLPPSFPPLPPALLSPLLALPLLLSPPAAPAAPAAPPPATSSGRSQCVTTPSPSKTTVLCLGGPKAPGSASLNPVPAAENGVSTSSKSTRYVPPWDAGDPAGRRSSWDALSLLVRSLPSASVIADDVTPAYSYLHATVPTSFPAGLGPAALDDLEFLRRPGDGGLVLVRSSSRASVYVYPLQQPVGDGDSNRRRLEGIRKQLNWGEAGEESYY</sequence>
<accession>A0ABQ6MLN0</accession>
<feature type="signal peptide" evidence="2">
    <location>
        <begin position="1"/>
        <end position="16"/>
    </location>
</feature>